<feature type="region of interest" description="Disordered" evidence="1">
    <location>
        <begin position="1"/>
        <end position="21"/>
    </location>
</feature>
<keyword evidence="2" id="KW-0472">Membrane</keyword>
<dbReference type="EMBL" id="JBHSWB010000001">
    <property type="protein sequence ID" value="MFC6659591.1"/>
    <property type="molecule type" value="Genomic_DNA"/>
</dbReference>
<gene>
    <name evidence="3" type="ORF">ACFP90_03815</name>
</gene>
<comment type="caution">
    <text evidence="3">The sequence shown here is derived from an EMBL/GenBank/DDBJ whole genome shotgun (WGS) entry which is preliminary data.</text>
</comment>
<evidence type="ECO:0000256" key="1">
    <source>
        <dbReference type="SAM" id="MobiDB-lite"/>
    </source>
</evidence>
<feature type="transmembrane region" description="Helical" evidence="2">
    <location>
        <begin position="23"/>
        <end position="44"/>
    </location>
</feature>
<protein>
    <submittedName>
        <fullName evidence="3">Uncharacterized protein</fullName>
    </submittedName>
</protein>
<evidence type="ECO:0000313" key="4">
    <source>
        <dbReference type="Proteomes" id="UP001596317"/>
    </source>
</evidence>
<keyword evidence="2" id="KW-1133">Transmembrane helix</keyword>
<accession>A0ABW1ZFI7</accession>
<dbReference type="RefSeq" id="WP_380054225.1">
    <property type="nucleotide sequence ID" value="NZ_JBHSWB010000001.1"/>
</dbReference>
<reference evidence="4" key="1">
    <citation type="journal article" date="2019" name="Int. J. Syst. Evol. Microbiol.">
        <title>The Global Catalogue of Microorganisms (GCM) 10K type strain sequencing project: providing services to taxonomists for standard genome sequencing and annotation.</title>
        <authorList>
            <consortium name="The Broad Institute Genomics Platform"/>
            <consortium name="The Broad Institute Genome Sequencing Center for Infectious Disease"/>
            <person name="Wu L."/>
            <person name="Ma J."/>
        </authorList>
    </citation>
    <scope>NUCLEOTIDE SEQUENCE [LARGE SCALE GENOMIC DNA]</scope>
    <source>
        <strain evidence="4">CCUG 63830</strain>
    </source>
</reference>
<feature type="compositionally biased region" description="Polar residues" evidence="1">
    <location>
        <begin position="1"/>
        <end position="12"/>
    </location>
</feature>
<evidence type="ECO:0000313" key="3">
    <source>
        <dbReference type="EMBL" id="MFC6659591.1"/>
    </source>
</evidence>
<keyword evidence="4" id="KW-1185">Reference proteome</keyword>
<sequence>MSPTPSASSAQRAPSGPDDQPRVTVQVVNLLPVAFAVIGVLLALSFSGRWRRRCWPSPWP</sequence>
<name>A0ABW1ZFI7_9DEIO</name>
<organism evidence="3 4">
    <name type="scientific">Deinococcus multiflagellatus</name>
    <dbReference type="NCBI Taxonomy" id="1656887"/>
    <lineage>
        <taxon>Bacteria</taxon>
        <taxon>Thermotogati</taxon>
        <taxon>Deinococcota</taxon>
        <taxon>Deinococci</taxon>
        <taxon>Deinococcales</taxon>
        <taxon>Deinococcaceae</taxon>
        <taxon>Deinococcus</taxon>
    </lineage>
</organism>
<dbReference type="Proteomes" id="UP001596317">
    <property type="component" value="Unassembled WGS sequence"/>
</dbReference>
<evidence type="ECO:0000256" key="2">
    <source>
        <dbReference type="SAM" id="Phobius"/>
    </source>
</evidence>
<keyword evidence="2" id="KW-0812">Transmembrane</keyword>
<proteinExistence type="predicted"/>